<dbReference type="InterPro" id="IPR027417">
    <property type="entry name" value="P-loop_NTPase"/>
</dbReference>
<gene>
    <name evidence="6" type="ORF">TEOVI_000206300</name>
</gene>
<evidence type="ECO:0000313" key="7">
    <source>
        <dbReference type="Proteomes" id="UP000195570"/>
    </source>
</evidence>
<keyword evidence="2 5" id="KW-0808">Transferase</keyword>
<evidence type="ECO:0000256" key="2">
    <source>
        <dbReference type="ARBA" id="ARBA00022679"/>
    </source>
</evidence>
<dbReference type="Pfam" id="PF00406">
    <property type="entry name" value="ADK"/>
    <property type="match status" value="1"/>
</dbReference>
<keyword evidence="3" id="KW-0547">Nucleotide-binding</keyword>
<dbReference type="SUPFAM" id="SSF47391">
    <property type="entry name" value="Dimerization-anchoring domain of cAMP-dependent PK regulatory subunit"/>
    <property type="match status" value="1"/>
</dbReference>
<evidence type="ECO:0000313" key="6">
    <source>
        <dbReference type="EMBL" id="SCU70490.1"/>
    </source>
</evidence>
<keyword evidence="4 5" id="KW-0418">Kinase</keyword>
<evidence type="ECO:0000256" key="1">
    <source>
        <dbReference type="ARBA" id="ARBA00007220"/>
    </source>
</evidence>
<reference evidence="6" key="1">
    <citation type="submission" date="2016-09" db="EMBL/GenBank/DDBJ databases">
        <authorList>
            <person name="Hebert L."/>
            <person name="Moumen B."/>
        </authorList>
    </citation>
    <scope>NUCLEOTIDE SEQUENCE [LARGE SCALE GENOMIC DNA]</scope>
    <source>
        <strain evidence="6">OVI</strain>
    </source>
</reference>
<proteinExistence type="inferred from homology"/>
<dbReference type="AlphaFoldDB" id="A0A1G4IDT6"/>
<dbReference type="InterPro" id="IPR036193">
    <property type="entry name" value="ADK_active_lid_dom_sf"/>
</dbReference>
<dbReference type="RefSeq" id="XP_067081293.1">
    <property type="nucleotide sequence ID" value="XM_067225192.1"/>
</dbReference>
<dbReference type="SUPFAM" id="SSF57774">
    <property type="entry name" value="Microbial and mitochondrial ADK, insert 'zinc finger' domain"/>
    <property type="match status" value="1"/>
</dbReference>
<dbReference type="VEuPathDB" id="TriTrypDB:TEOVI_000206300"/>
<dbReference type="PRINTS" id="PR00094">
    <property type="entry name" value="ADENYLTKNASE"/>
</dbReference>
<dbReference type="InterPro" id="IPR000850">
    <property type="entry name" value="Adenylat/UMP-CMP_kin"/>
</dbReference>
<dbReference type="SUPFAM" id="SSF52540">
    <property type="entry name" value="P-loop containing nucleoside triphosphate hydrolases"/>
    <property type="match status" value="1"/>
</dbReference>
<keyword evidence="7" id="KW-1185">Reference proteome</keyword>
<dbReference type="HAMAP" id="MF_00235">
    <property type="entry name" value="Adenylate_kinase_Adk"/>
    <property type="match status" value="1"/>
</dbReference>
<evidence type="ECO:0000256" key="4">
    <source>
        <dbReference type="ARBA" id="ARBA00022777"/>
    </source>
</evidence>
<organism evidence="6 7">
    <name type="scientific">Trypanosoma equiperdum</name>
    <dbReference type="NCBI Taxonomy" id="5694"/>
    <lineage>
        <taxon>Eukaryota</taxon>
        <taxon>Discoba</taxon>
        <taxon>Euglenozoa</taxon>
        <taxon>Kinetoplastea</taxon>
        <taxon>Metakinetoplastina</taxon>
        <taxon>Trypanosomatida</taxon>
        <taxon>Trypanosomatidae</taxon>
        <taxon>Trypanosoma</taxon>
    </lineage>
</organism>
<dbReference type="GeneID" id="92376003"/>
<dbReference type="PANTHER" id="PTHR23359">
    <property type="entry name" value="NUCLEOTIDE KINASE"/>
    <property type="match status" value="1"/>
</dbReference>
<comment type="similarity">
    <text evidence="1 5">Belongs to the adenylate kinase family.</text>
</comment>
<comment type="caution">
    <text evidence="6">The sequence shown here is derived from an EMBL/GenBank/DDBJ whole genome shotgun (WGS) entry which is preliminary data.</text>
</comment>
<dbReference type="Gene3D" id="3.40.50.300">
    <property type="entry name" value="P-loop containing nucleotide triphosphate hydrolases"/>
    <property type="match status" value="1"/>
</dbReference>
<sequence length="260" mass="29340">MAVLSEDVLLYLKEKNIPMLFEQIVQNIISDAPERPMSYIGDLMRRGIPLQIFIAGPAGSGKRTQCKNIADRLGVVLISSGQVLTRGVESGSETSQLAHSYVSRGERVPDTLVSMIMKDRLSQSDAREKGWLVEGYPRNAQQAQAVEECGVIPQVFILLDLPEDLSFRRLEHRRYDPATNKEYHMLDNPPPAEDVALCERLVQRDADFHESIAKRLAQYYESIEGVKKHLGAVIEVVDARKSVEDVERDILAAVEKHRFR</sequence>
<dbReference type="EMBL" id="CZPT02001460">
    <property type="protein sequence ID" value="SCU70490.1"/>
    <property type="molecule type" value="Genomic_DNA"/>
</dbReference>
<dbReference type="CDD" id="cd01428">
    <property type="entry name" value="ADK"/>
    <property type="match status" value="1"/>
</dbReference>
<evidence type="ECO:0000256" key="3">
    <source>
        <dbReference type="ARBA" id="ARBA00022741"/>
    </source>
</evidence>
<dbReference type="Proteomes" id="UP000195570">
    <property type="component" value="Unassembled WGS sequence"/>
</dbReference>
<dbReference type="GO" id="GO:0005524">
    <property type="term" value="F:ATP binding"/>
    <property type="evidence" value="ECO:0007669"/>
    <property type="project" value="InterPro"/>
</dbReference>
<dbReference type="CDD" id="cd22981">
    <property type="entry name" value="DD_TbAK-like"/>
    <property type="match status" value="1"/>
</dbReference>
<evidence type="ECO:0000256" key="5">
    <source>
        <dbReference type="RuleBase" id="RU003330"/>
    </source>
</evidence>
<accession>A0A1G4IDT6</accession>
<protein>
    <submittedName>
        <fullName evidence="6">Adenylate kinase, putative</fullName>
        <ecNumber evidence="6">2.7.4.3</ecNumber>
    </submittedName>
</protein>
<dbReference type="EC" id="2.7.4.3" evidence="6"/>
<name>A0A1G4IDT6_TRYEQ</name>
<dbReference type="GO" id="GO:0004017">
    <property type="term" value="F:AMP kinase activity"/>
    <property type="evidence" value="ECO:0007669"/>
    <property type="project" value="UniProtKB-EC"/>
</dbReference>